<comment type="caution">
    <text evidence="2">The sequence shown here is derived from an EMBL/GenBank/DDBJ whole genome shotgun (WGS) entry which is preliminary data.</text>
</comment>
<dbReference type="SUPFAM" id="SSF58100">
    <property type="entry name" value="Bacterial hemolysins"/>
    <property type="match status" value="1"/>
</dbReference>
<accession>A0A8H3DX12</accession>
<feature type="coiled-coil region" evidence="1">
    <location>
        <begin position="134"/>
        <end position="161"/>
    </location>
</feature>
<evidence type="ECO:0000313" key="3">
    <source>
        <dbReference type="Proteomes" id="UP000663827"/>
    </source>
</evidence>
<dbReference type="AlphaFoldDB" id="A0A8H3DX12"/>
<keyword evidence="1" id="KW-0175">Coiled coil</keyword>
<dbReference type="Gene3D" id="1.20.1170.10">
    <property type="match status" value="1"/>
</dbReference>
<dbReference type="EMBL" id="CAJNJQ010000669">
    <property type="protein sequence ID" value="CAE7093395.1"/>
    <property type="molecule type" value="Genomic_DNA"/>
</dbReference>
<protein>
    <submittedName>
        <fullName evidence="2">Uncharacterized protein</fullName>
    </submittedName>
</protein>
<dbReference type="Proteomes" id="UP000663827">
    <property type="component" value="Unassembled WGS sequence"/>
</dbReference>
<sequence>MAVVLPPTVDPIHSVFDPQLRDVLNGFSPGDTEAAFSAFMNSFEDHTAIERLKQDITSLAHNTNLIEGGVNFRDSWNAHYDDLGSSGDDNFAEFTEQANAHSQDFAQLIDSVILFQADFVQFVHNRSGEIPAEIDAAFQNLALLNDELAGINRQIRKHKLTLGLTAVADGLAIWGAFALSGPYALAAAIAAGVLTFGVGLPEITRLIEARGAASAQRQEIVGAHAQLSALNRDNITISTLMERINNQDLAFGDLIEKLDDLSHLWTGMAGDAFALKQALQTTVTHSTETFTTFQRRVERCKKLYILLRLKINAYTHQS</sequence>
<name>A0A8H3DX12_9AGAM</name>
<reference evidence="2" key="1">
    <citation type="submission" date="2021-01" db="EMBL/GenBank/DDBJ databases">
        <authorList>
            <person name="Kaushik A."/>
        </authorList>
    </citation>
    <scope>NUCLEOTIDE SEQUENCE</scope>
    <source>
        <strain evidence="2">AG5</strain>
    </source>
</reference>
<evidence type="ECO:0000313" key="2">
    <source>
        <dbReference type="EMBL" id="CAE7093395.1"/>
    </source>
</evidence>
<gene>
    <name evidence="2" type="ORF">RDB_LOCUS34127</name>
</gene>
<evidence type="ECO:0000256" key="1">
    <source>
        <dbReference type="SAM" id="Coils"/>
    </source>
</evidence>
<organism evidence="2 3">
    <name type="scientific">Rhizoctonia solani</name>
    <dbReference type="NCBI Taxonomy" id="456999"/>
    <lineage>
        <taxon>Eukaryota</taxon>
        <taxon>Fungi</taxon>
        <taxon>Dikarya</taxon>
        <taxon>Basidiomycota</taxon>
        <taxon>Agaricomycotina</taxon>
        <taxon>Agaricomycetes</taxon>
        <taxon>Cantharellales</taxon>
        <taxon>Ceratobasidiaceae</taxon>
        <taxon>Rhizoctonia</taxon>
    </lineage>
</organism>
<proteinExistence type="predicted"/>